<dbReference type="eggNOG" id="arCOG03058">
    <property type="taxonomic scope" value="Archaea"/>
</dbReference>
<dbReference type="EMBL" id="CP002839">
    <property type="protein sequence ID" value="AEH37073.1"/>
    <property type="molecule type" value="Genomic_DNA"/>
</dbReference>
<evidence type="ECO:0000259" key="2">
    <source>
        <dbReference type="SMART" id="SM00014"/>
    </source>
</evidence>
<evidence type="ECO:0000313" key="3">
    <source>
        <dbReference type="EMBL" id="AEH37073.1"/>
    </source>
</evidence>
<dbReference type="Proteomes" id="UP000006794">
    <property type="component" value="Chromosome"/>
</dbReference>
<proteinExistence type="predicted"/>
<gene>
    <name evidence="3" type="ordered locus">Halxa_2454</name>
</gene>
<feature type="transmembrane region" description="Helical" evidence="1">
    <location>
        <begin position="173"/>
        <end position="189"/>
    </location>
</feature>
<feature type="transmembrane region" description="Helical" evidence="1">
    <location>
        <begin position="149"/>
        <end position="166"/>
    </location>
</feature>
<keyword evidence="1" id="KW-1133">Transmembrane helix</keyword>
<dbReference type="SUPFAM" id="SSF48317">
    <property type="entry name" value="Acid phosphatase/Vanadium-dependent haloperoxidase"/>
    <property type="match status" value="1"/>
</dbReference>
<dbReference type="HOGENOM" id="CLU_061498_0_0_2"/>
<protein>
    <submittedName>
        <fullName evidence="3">Phosphoesterase PA-phosphatase related protein</fullName>
    </submittedName>
</protein>
<dbReference type="OrthoDB" id="10182at2157"/>
<keyword evidence="4" id="KW-1185">Reference proteome</keyword>
<organism evidence="3 4">
    <name type="scientific">Halopiger xanaduensis (strain DSM 18323 / JCM 14033 / SH-6)</name>
    <dbReference type="NCBI Taxonomy" id="797210"/>
    <lineage>
        <taxon>Archaea</taxon>
        <taxon>Methanobacteriati</taxon>
        <taxon>Methanobacteriota</taxon>
        <taxon>Stenosarchaea group</taxon>
        <taxon>Halobacteria</taxon>
        <taxon>Halobacteriales</taxon>
        <taxon>Natrialbaceae</taxon>
        <taxon>Halopiger</taxon>
    </lineage>
</organism>
<dbReference type="STRING" id="797210.Halxa_2454"/>
<dbReference type="RefSeq" id="WP_013879964.1">
    <property type="nucleotide sequence ID" value="NC_015666.1"/>
</dbReference>
<dbReference type="PANTHER" id="PTHR14969">
    <property type="entry name" value="SPHINGOSINE-1-PHOSPHATE PHOSPHOHYDROLASE"/>
    <property type="match status" value="1"/>
</dbReference>
<dbReference type="Gene3D" id="1.20.144.10">
    <property type="entry name" value="Phosphatidic acid phosphatase type 2/haloperoxidase"/>
    <property type="match status" value="1"/>
</dbReference>
<feature type="transmembrane region" description="Helical" evidence="1">
    <location>
        <begin position="95"/>
        <end position="116"/>
    </location>
</feature>
<feature type="transmembrane region" description="Helical" evidence="1">
    <location>
        <begin position="53"/>
        <end position="75"/>
    </location>
</feature>
<dbReference type="PANTHER" id="PTHR14969:SF13">
    <property type="entry name" value="AT30094P"/>
    <property type="match status" value="1"/>
</dbReference>
<keyword evidence="1" id="KW-0812">Transmembrane</keyword>
<dbReference type="SMART" id="SM00014">
    <property type="entry name" value="acidPPc"/>
    <property type="match status" value="1"/>
</dbReference>
<feature type="domain" description="Phosphatidic acid phosphatase type 2/haloperoxidase" evidence="2">
    <location>
        <begin position="52"/>
        <end position="164"/>
    </location>
</feature>
<feature type="transmembrane region" description="Helical" evidence="1">
    <location>
        <begin position="247"/>
        <end position="269"/>
    </location>
</feature>
<dbReference type="GeneID" id="10797410"/>
<feature type="transmembrane region" description="Helical" evidence="1">
    <location>
        <begin position="123"/>
        <end position="143"/>
    </location>
</feature>
<dbReference type="Pfam" id="PF01569">
    <property type="entry name" value="PAP2"/>
    <property type="match status" value="1"/>
</dbReference>
<keyword evidence="1" id="KW-0472">Membrane</keyword>
<dbReference type="InterPro" id="IPR036938">
    <property type="entry name" value="PAP2/HPO_sf"/>
</dbReference>
<feature type="transmembrane region" description="Helical" evidence="1">
    <location>
        <begin position="21"/>
        <end position="46"/>
    </location>
</feature>
<evidence type="ECO:0000256" key="1">
    <source>
        <dbReference type="SAM" id="Phobius"/>
    </source>
</evidence>
<dbReference type="InterPro" id="IPR000326">
    <property type="entry name" value="PAP2/HPO"/>
</dbReference>
<sequence>MRLEEASAVVREGFPAEYVDWMLAITELGGTTVPLVVLAVLFWLAGKDRRRPALVVSYAVAGLGFVLAIKALFGLPRPPDAVVYEAVELEGANDGFPSGHAFAATVVYGGLCAAYERVRDPRALLAVGAVVALVALSRVVLGVHYLGDVLAGIALGVGFLAAMGRLTGGDPAVGFRWALAFAVPAVILTGAGEDALLGLGGAVGGALATHAVDYRVPLRSRLEGAALVAVGGSGAAVAQLLESVTAVVPLLVGLYAALVAWILLAPVAVARCSSSVFGSTASGRRPS</sequence>
<reference evidence="3 4" key="1">
    <citation type="journal article" date="2012" name="Stand. Genomic Sci.">
        <title>Complete genome sequence of Halopiger xanaduensis type strain (SH-6(T)).</title>
        <authorList>
            <person name="Anderson I."/>
            <person name="Tindall B.J."/>
            <person name="Rohde M."/>
            <person name="Lucas S."/>
            <person name="Han J."/>
            <person name="Lapidus A."/>
            <person name="Cheng J.F."/>
            <person name="Goodwin L."/>
            <person name="Pitluck S."/>
            <person name="Peters L."/>
            <person name="Pati A."/>
            <person name="Mikhailova N."/>
            <person name="Pagani I."/>
            <person name="Teshima H."/>
            <person name="Han C."/>
            <person name="Tapia R."/>
            <person name="Land M."/>
            <person name="Woyke T."/>
            <person name="Klenk H.P."/>
            <person name="Kyrpides N."/>
            <person name="Ivanova N."/>
        </authorList>
    </citation>
    <scope>NUCLEOTIDE SEQUENCE [LARGE SCALE GENOMIC DNA]</scope>
    <source>
        <strain evidence="4">DSM 18323 / JCM 14033 / SH-6</strain>
    </source>
</reference>
<accession>F8DBF8</accession>
<dbReference type="KEGG" id="hxa:Halxa_2454"/>
<evidence type="ECO:0000313" key="4">
    <source>
        <dbReference type="Proteomes" id="UP000006794"/>
    </source>
</evidence>
<name>F8DBF8_HALXS</name>
<dbReference type="AlphaFoldDB" id="F8DBF8"/>